<accession>A0A920CES2</accession>
<dbReference type="EMBL" id="BORR01000005">
    <property type="protein sequence ID" value="GIO36910.1"/>
    <property type="molecule type" value="Genomic_DNA"/>
</dbReference>
<keyword evidence="3" id="KW-1185">Reference proteome</keyword>
<dbReference type="Proteomes" id="UP000681162">
    <property type="component" value="Unassembled WGS sequence"/>
</dbReference>
<name>A0A920CES2_9BACL</name>
<comment type="caution">
    <text evidence="2">The sequence shown here is derived from an EMBL/GenBank/DDBJ whole genome shotgun (WGS) entry which is preliminary data.</text>
</comment>
<evidence type="ECO:0000256" key="1">
    <source>
        <dbReference type="SAM" id="MobiDB-lite"/>
    </source>
</evidence>
<sequence length="301" mass="33959">MEFAQDGDVSKFEAEDIADAMEYDGDPDVLMDALIYAGYIDQTETGRVIHDWYDYAGKLIERRKSDALRKANSRRKPAEDNKDSADSPKDVQRTTDGNGAESICNPNPNLNPNHKDIKDSCPEPPPANQDDSPSEDSGKKGKKKPEYAPDSQYYKMAVYFKSLIDEMSQAEGLTHLTDRTNLQTWADDFRKLVVLDKQSDTALIKSVMDWVVKDPFWKSNVLSAEKFRAQFAKLVIAKNNSGKKSSGQGYQRPQKPKVEIVPRDTEPQQKVSEEEYAELMKMAESMKAAKQKDNRHGQPVA</sequence>
<feature type="compositionally biased region" description="Basic and acidic residues" evidence="1">
    <location>
        <begin position="76"/>
        <end position="93"/>
    </location>
</feature>
<gene>
    <name evidence="2" type="ORF">J41TS12_17710</name>
</gene>
<feature type="compositionally biased region" description="Basic and acidic residues" evidence="1">
    <location>
        <begin position="256"/>
        <end position="272"/>
    </location>
</feature>
<feature type="compositionally biased region" description="Basic and acidic residues" evidence="1">
    <location>
        <begin position="136"/>
        <end position="147"/>
    </location>
</feature>
<proteinExistence type="predicted"/>
<feature type="compositionally biased region" description="Polar residues" evidence="1">
    <location>
        <begin position="241"/>
        <end position="251"/>
    </location>
</feature>
<feature type="region of interest" description="Disordered" evidence="1">
    <location>
        <begin position="68"/>
        <end position="147"/>
    </location>
</feature>
<evidence type="ECO:0000313" key="3">
    <source>
        <dbReference type="Proteomes" id="UP000681162"/>
    </source>
</evidence>
<dbReference type="AlphaFoldDB" id="A0A920CES2"/>
<feature type="region of interest" description="Disordered" evidence="1">
    <location>
        <begin position="241"/>
        <end position="272"/>
    </location>
</feature>
<reference evidence="2 3" key="1">
    <citation type="submission" date="2021-03" db="EMBL/GenBank/DDBJ databases">
        <title>Antimicrobial resistance genes in bacteria isolated from Japanese honey, and their potential for conferring macrolide and lincosamide resistance in the American foulbrood pathogen Paenibacillus larvae.</title>
        <authorList>
            <person name="Okamoto M."/>
            <person name="Kumagai M."/>
            <person name="Kanamori H."/>
            <person name="Takamatsu D."/>
        </authorList>
    </citation>
    <scope>NUCLEOTIDE SEQUENCE [LARGE SCALE GENOMIC DNA]</scope>
    <source>
        <strain evidence="2 3">J41TS12</strain>
    </source>
</reference>
<evidence type="ECO:0000313" key="2">
    <source>
        <dbReference type="EMBL" id="GIO36910.1"/>
    </source>
</evidence>
<organism evidence="2 3">
    <name type="scientific">Paenibacillus antibioticophila</name>
    <dbReference type="NCBI Taxonomy" id="1274374"/>
    <lineage>
        <taxon>Bacteria</taxon>
        <taxon>Bacillati</taxon>
        <taxon>Bacillota</taxon>
        <taxon>Bacilli</taxon>
        <taxon>Bacillales</taxon>
        <taxon>Paenibacillaceae</taxon>
        <taxon>Paenibacillus</taxon>
    </lineage>
</organism>
<protein>
    <submittedName>
        <fullName evidence="2">Uncharacterized protein</fullName>
    </submittedName>
</protein>